<evidence type="ECO:0000256" key="3">
    <source>
        <dbReference type="ARBA" id="ARBA00022723"/>
    </source>
</evidence>
<dbReference type="FunFam" id="3.40.50.970:FF:000019">
    <property type="entry name" value="Pyruvate decarboxylase isozyme"/>
    <property type="match status" value="1"/>
</dbReference>
<keyword evidence="4" id="KW-0210">Decarboxylase</keyword>
<evidence type="ECO:0000313" key="18">
    <source>
        <dbReference type="Proteomes" id="UP000256601"/>
    </source>
</evidence>
<keyword evidence="3 10" id="KW-0479">Metal-binding</keyword>
<evidence type="ECO:0000313" key="15">
    <source>
        <dbReference type="EMBL" id="AOW03865.1"/>
    </source>
</evidence>
<dbReference type="PANTHER" id="PTHR43452">
    <property type="entry name" value="PYRUVATE DECARBOXYLASE"/>
    <property type="match status" value="1"/>
</dbReference>
<reference evidence="16 18" key="2">
    <citation type="submission" date="2018-07" db="EMBL/GenBank/DDBJ databases">
        <title>Draft Genome Assemblies for Five Robust Yarrowia lipolytica Strains Exhibiting High Lipid Production and Pentose Sugar Utilization and Sugar Alcohol Secretion from Undetoxified Lignocellulosic Biomass Hydrolysates.</title>
        <authorList>
            <consortium name="DOE Joint Genome Institute"/>
            <person name="Walker C."/>
            <person name="Ryu S."/>
            <person name="Na H."/>
            <person name="Zane M."/>
            <person name="LaButti K."/>
            <person name="Lipzen A."/>
            <person name="Haridas S."/>
            <person name="Barry K."/>
            <person name="Grigoriev I.V."/>
            <person name="Quarterman J."/>
            <person name="Slininger P."/>
            <person name="Dien B."/>
            <person name="Trinh C.T."/>
        </authorList>
    </citation>
    <scope>NUCLEOTIDE SEQUENCE [LARGE SCALE GENOMIC DNA]</scope>
    <source>
        <strain evidence="16 18">YB392</strain>
    </source>
</reference>
<evidence type="ECO:0000313" key="17">
    <source>
        <dbReference type="Proteomes" id="UP000182444"/>
    </source>
</evidence>
<dbReference type="VEuPathDB" id="FungiDB:YALI0_D10131g"/>
<dbReference type="InterPro" id="IPR029061">
    <property type="entry name" value="THDP-binding"/>
</dbReference>
<gene>
    <name evidence="16" type="ORF">B0I71DRAFT_135334</name>
    <name evidence="15" type="ORF">YALI1_D12832g</name>
</gene>
<evidence type="ECO:0000256" key="2">
    <source>
        <dbReference type="ARBA" id="ARBA00007812"/>
    </source>
</evidence>
<dbReference type="SMR" id="A0A1D8NE03"/>
<comment type="cofactor">
    <cofactor evidence="10">
        <name>Mg(2+)</name>
        <dbReference type="ChEBI" id="CHEBI:18420"/>
    </cofactor>
    <text evidence="10">Binds 1 Mg(2+) per subunit.</text>
</comment>
<dbReference type="InterPro" id="IPR029035">
    <property type="entry name" value="DHS-like_NAD/FAD-binding_dom"/>
</dbReference>
<evidence type="ECO:0000256" key="8">
    <source>
        <dbReference type="ARBA" id="ARBA00048578"/>
    </source>
</evidence>
<keyword evidence="6 11" id="KW-0786">Thiamine pyrophosphate</keyword>
<reference evidence="15 17" key="1">
    <citation type="journal article" date="2016" name="PLoS ONE">
        <title>Sequence Assembly of Yarrowia lipolytica Strain W29/CLIB89 Shows Transposable Element Diversity.</title>
        <authorList>
            <person name="Magnan C."/>
            <person name="Yu J."/>
            <person name="Chang I."/>
            <person name="Jahn E."/>
            <person name="Kanomata Y."/>
            <person name="Wu J."/>
            <person name="Zeller M."/>
            <person name="Oakes M."/>
            <person name="Baldi P."/>
            <person name="Sandmeyer S."/>
        </authorList>
    </citation>
    <scope>NUCLEOTIDE SEQUENCE [LARGE SCALE GENOMIC DNA]</scope>
    <source>
        <strain evidence="15">CLIB89</strain>
        <strain evidence="17">CLIB89(W29)</strain>
    </source>
</reference>
<dbReference type="GO" id="GO:0005634">
    <property type="term" value="C:nucleus"/>
    <property type="evidence" value="ECO:0007669"/>
    <property type="project" value="TreeGrafter"/>
</dbReference>
<feature type="binding site" evidence="9">
    <location>
        <position position="190"/>
    </location>
    <ligand>
        <name>pyruvate</name>
        <dbReference type="ChEBI" id="CHEBI:15361"/>
        <label>2</label>
        <note>allosteric activator</note>
    </ligand>
</feature>
<proteinExistence type="inferred from homology"/>
<dbReference type="PIRSF" id="PIRSF036565">
    <property type="entry name" value="Pyruvt_ip_decrb"/>
    <property type="match status" value="1"/>
</dbReference>
<sequence>MSKRGYKGHPTRILTFKKPKDDSDINLGNMSDSEPQMVDLGDYLFARFKQLGVDSVFGVPGDFNLTLLDHVYNVDMRWVGNTNELNAGYSADGYSRVKRLACLVTTFGVGELSAVAAVAGSYAEHVGVVHVVGVPSTSAENKHLLLHHTLGNGDFRVFAQMSKLISEYTHHIEDPSEAADVIDTAIRIAYTHQRPVYIAVPSNFSEVDIADQARLDTPLDLSLQPNDPESQYEVIEEICSRIKAAKKPVILVDACASRYRCVDETKELAKITNFAYFVTPMGKGSVDEDTDRYGGTYVGSLTAPATAEVVETADLIISVGALLSDFNTGSFSYSYSTKNVVELHSDHVKIKSATYNNVGMKMLFPPLLEAVKKLVAETPDFASKALAVPDTTPKIPEVPDDHITTQAWLWQRLSYFLRPTDIVVTETGTSSFGIIQTKFPHNVRGISQVLWGSIGYSVGAACGASIAAQEIDPQQRVILFVGDGSLQLTVTEISCMIRNNVKPYIFVLNNDGYTIERLIHGENASYNDVHMWKYSKILDTFNAKAHESIVVNTKGEMDALFDNEEFAKPDKIRLIEVMCDKMDAPASLIKQAELSAKTNV</sequence>
<dbReference type="GO" id="GO:0000949">
    <property type="term" value="P:aromatic amino acid family catabolic process to alcohol via Ehrlich pathway"/>
    <property type="evidence" value="ECO:0007669"/>
    <property type="project" value="TreeGrafter"/>
</dbReference>
<dbReference type="OrthoDB" id="3970464at2759"/>
<dbReference type="VEuPathDB" id="FungiDB:YALI1_D12832g"/>
<evidence type="ECO:0000256" key="6">
    <source>
        <dbReference type="ARBA" id="ARBA00023052"/>
    </source>
</evidence>
<evidence type="ECO:0000256" key="1">
    <source>
        <dbReference type="ARBA" id="ARBA00001964"/>
    </source>
</evidence>
<feature type="binding site" evidence="10">
    <location>
        <position position="512"/>
    </location>
    <ligand>
        <name>Mg(2+)</name>
        <dbReference type="ChEBI" id="CHEBI:18420"/>
    </ligand>
</feature>
<dbReference type="InterPro" id="IPR000399">
    <property type="entry name" value="TPP-bd_CS"/>
</dbReference>
<dbReference type="Proteomes" id="UP000256601">
    <property type="component" value="Unassembled WGS sequence"/>
</dbReference>
<comment type="similarity">
    <text evidence="2 11">Belongs to the TPP enzyme family.</text>
</comment>
<feature type="domain" description="Thiamine pyrophosphate enzyme TPP-binding" evidence="13">
    <location>
        <begin position="443"/>
        <end position="561"/>
    </location>
</feature>
<dbReference type="Pfam" id="PF02775">
    <property type="entry name" value="TPP_enzyme_C"/>
    <property type="match status" value="1"/>
</dbReference>
<dbReference type="KEGG" id="yli:2910997"/>
<dbReference type="Proteomes" id="UP000182444">
    <property type="component" value="Chromosome 1D"/>
</dbReference>
<feature type="domain" description="Thiamine pyrophosphate enzyme N-terminal TPP-binding" evidence="14">
    <location>
        <begin position="40"/>
        <end position="144"/>
    </location>
</feature>
<evidence type="ECO:0000256" key="9">
    <source>
        <dbReference type="PIRSR" id="PIRSR036565-1"/>
    </source>
</evidence>
<feature type="domain" description="Thiamine pyrophosphate enzyme central" evidence="12">
    <location>
        <begin position="235"/>
        <end position="358"/>
    </location>
</feature>
<evidence type="ECO:0000259" key="12">
    <source>
        <dbReference type="Pfam" id="PF00205"/>
    </source>
</evidence>
<keyword evidence="5 10" id="KW-0460">Magnesium</keyword>
<dbReference type="EMBL" id="CP017556">
    <property type="protein sequence ID" value="AOW03865.1"/>
    <property type="molecule type" value="Genomic_DNA"/>
</dbReference>
<evidence type="ECO:0000256" key="5">
    <source>
        <dbReference type="ARBA" id="ARBA00022842"/>
    </source>
</evidence>
<dbReference type="InterPro" id="IPR011766">
    <property type="entry name" value="TPP_enzyme_TPP-bd"/>
</dbReference>
<dbReference type="InterPro" id="IPR012000">
    <property type="entry name" value="Thiamin_PyroP_enz_cen_dom"/>
</dbReference>
<evidence type="ECO:0000259" key="14">
    <source>
        <dbReference type="Pfam" id="PF02776"/>
    </source>
</evidence>
<name>A0A1D8NE03_YARLL</name>
<comment type="cofactor">
    <cofactor evidence="1">
        <name>thiamine diphosphate</name>
        <dbReference type="ChEBI" id="CHEBI:58937"/>
    </cofactor>
</comment>
<evidence type="ECO:0000259" key="13">
    <source>
        <dbReference type="Pfam" id="PF02775"/>
    </source>
</evidence>
<accession>A0A1D8NE03</accession>
<keyword evidence="7" id="KW-0456">Lyase</keyword>
<feature type="binding site" evidence="9">
    <location>
        <position position="148"/>
    </location>
    <ligand>
        <name>pyruvate</name>
        <dbReference type="ChEBI" id="CHEBI:15361"/>
        <label>1</label>
        <note>substrate; ligand shared between two neighboring subunits</note>
    </ligand>
</feature>
<dbReference type="EMBL" id="KZ859063">
    <property type="protein sequence ID" value="RDW23832.1"/>
    <property type="molecule type" value="Genomic_DNA"/>
</dbReference>
<evidence type="ECO:0000256" key="10">
    <source>
        <dbReference type="PIRSR" id="PIRSR036565-2"/>
    </source>
</evidence>
<protein>
    <submittedName>
        <fullName evidence="16">Thiamine diphosphate-binding protein</fullName>
    </submittedName>
</protein>
<dbReference type="Pfam" id="PF00205">
    <property type="entry name" value="TPP_enzyme_M"/>
    <property type="match status" value="1"/>
</dbReference>
<dbReference type="Gene3D" id="3.40.50.970">
    <property type="match status" value="2"/>
</dbReference>
<dbReference type="InterPro" id="IPR047213">
    <property type="entry name" value="TPP_PYR_PDC_IPDC-like"/>
</dbReference>
<dbReference type="InterPro" id="IPR047214">
    <property type="entry name" value="TPP_PDC_IPDC"/>
</dbReference>
<dbReference type="PROSITE" id="PS00187">
    <property type="entry name" value="TPP_ENZYMES"/>
    <property type="match status" value="1"/>
</dbReference>
<evidence type="ECO:0000256" key="11">
    <source>
        <dbReference type="RuleBase" id="RU362132"/>
    </source>
</evidence>
<dbReference type="CDD" id="cd07038">
    <property type="entry name" value="TPP_PYR_PDC_IPDC_like"/>
    <property type="match status" value="1"/>
</dbReference>
<dbReference type="eggNOG" id="KOG1184">
    <property type="taxonomic scope" value="Eukaryota"/>
</dbReference>
<evidence type="ECO:0000313" key="16">
    <source>
        <dbReference type="EMBL" id="RDW23832.1"/>
    </source>
</evidence>
<dbReference type="CDD" id="cd02005">
    <property type="entry name" value="TPP_PDC_IPDC"/>
    <property type="match status" value="1"/>
</dbReference>
<feature type="binding site" evidence="9">
    <location>
        <position position="516"/>
    </location>
    <ligand>
        <name>pyruvate</name>
        <dbReference type="ChEBI" id="CHEBI:15361"/>
        <label>1</label>
        <note>substrate; ligand shared between two neighboring subunits</note>
    </ligand>
</feature>
<feature type="binding site" evidence="9">
    <location>
        <position position="62"/>
    </location>
    <ligand>
        <name>pyruvate</name>
        <dbReference type="ChEBI" id="CHEBI:15361"/>
        <label>1</label>
        <note>substrate; ligand shared between two neighboring subunits</note>
    </ligand>
</feature>
<dbReference type="InterPro" id="IPR012001">
    <property type="entry name" value="Thiamin_PyroP_enz_TPP-bd_dom"/>
</dbReference>
<dbReference type="GO" id="GO:0004737">
    <property type="term" value="F:pyruvate decarboxylase activity"/>
    <property type="evidence" value="ECO:0007669"/>
    <property type="project" value="TreeGrafter"/>
</dbReference>
<dbReference type="Pfam" id="PF02776">
    <property type="entry name" value="TPP_enzyme_N"/>
    <property type="match status" value="1"/>
</dbReference>
<dbReference type="AlphaFoldDB" id="A0A1D8NE03"/>
<evidence type="ECO:0000256" key="7">
    <source>
        <dbReference type="ARBA" id="ARBA00023239"/>
    </source>
</evidence>
<dbReference type="Gene3D" id="3.40.50.1220">
    <property type="entry name" value="TPP-binding domain"/>
    <property type="match status" value="1"/>
</dbReference>
<feature type="binding site" evidence="10">
    <location>
        <position position="483"/>
    </location>
    <ligand>
        <name>Mg(2+)</name>
        <dbReference type="ChEBI" id="CHEBI:18420"/>
    </ligand>
</feature>
<feature type="binding site" evidence="10">
    <location>
        <position position="510"/>
    </location>
    <ligand>
        <name>Mg(2+)</name>
        <dbReference type="ChEBI" id="CHEBI:18420"/>
    </ligand>
</feature>
<dbReference type="FunFam" id="3.40.50.970:FF:000024">
    <property type="entry name" value="Pyruvate decarboxylase isozyme"/>
    <property type="match status" value="1"/>
</dbReference>
<dbReference type="SUPFAM" id="SSF52518">
    <property type="entry name" value="Thiamin diphosphate-binding fold (THDP-binding)"/>
    <property type="match status" value="2"/>
</dbReference>
<dbReference type="InterPro" id="IPR012110">
    <property type="entry name" value="PDC/IPDC-like"/>
</dbReference>
<dbReference type="GO" id="GO:0005829">
    <property type="term" value="C:cytosol"/>
    <property type="evidence" value="ECO:0007669"/>
    <property type="project" value="TreeGrafter"/>
</dbReference>
<dbReference type="GO" id="GO:0030976">
    <property type="term" value="F:thiamine pyrophosphate binding"/>
    <property type="evidence" value="ECO:0007669"/>
    <property type="project" value="InterPro"/>
</dbReference>
<dbReference type="SUPFAM" id="SSF52467">
    <property type="entry name" value="DHS-like NAD/FAD-binding domain"/>
    <property type="match status" value="1"/>
</dbReference>
<evidence type="ECO:0000256" key="4">
    <source>
        <dbReference type="ARBA" id="ARBA00022793"/>
    </source>
</evidence>
<comment type="catalytic activity">
    <reaction evidence="8">
        <text>pyruvate + H(+) = acetaldehyde + CO2</text>
        <dbReference type="Rhea" id="RHEA:45484"/>
        <dbReference type="ChEBI" id="CHEBI:15343"/>
        <dbReference type="ChEBI" id="CHEBI:15361"/>
        <dbReference type="ChEBI" id="CHEBI:15378"/>
        <dbReference type="ChEBI" id="CHEBI:16526"/>
    </reaction>
</comment>
<dbReference type="PANTHER" id="PTHR43452:SF30">
    <property type="entry name" value="PYRUVATE DECARBOXYLASE ISOZYME 1-RELATED"/>
    <property type="match status" value="1"/>
</dbReference>
<dbReference type="GO" id="GO:0000287">
    <property type="term" value="F:magnesium ion binding"/>
    <property type="evidence" value="ECO:0007669"/>
    <property type="project" value="InterPro"/>
</dbReference>
<organism evidence="15 17">
    <name type="scientific">Yarrowia lipolytica</name>
    <name type="common">Candida lipolytica</name>
    <dbReference type="NCBI Taxonomy" id="4952"/>
    <lineage>
        <taxon>Eukaryota</taxon>
        <taxon>Fungi</taxon>
        <taxon>Dikarya</taxon>
        <taxon>Ascomycota</taxon>
        <taxon>Saccharomycotina</taxon>
        <taxon>Dipodascomycetes</taxon>
        <taxon>Dipodascales</taxon>
        <taxon>Dipodascales incertae sedis</taxon>
        <taxon>Yarrowia</taxon>
    </lineage>
</organism>